<organism evidence="2 3">
    <name type="scientific">Thalassospira lohafexi</name>
    <dbReference type="NCBI Taxonomy" id="744227"/>
    <lineage>
        <taxon>Bacteria</taxon>
        <taxon>Pseudomonadati</taxon>
        <taxon>Pseudomonadota</taxon>
        <taxon>Alphaproteobacteria</taxon>
        <taxon>Rhodospirillales</taxon>
        <taxon>Thalassospiraceae</taxon>
        <taxon>Thalassospira</taxon>
    </lineage>
</organism>
<dbReference type="Proteomes" id="UP000233332">
    <property type="component" value="Unassembled WGS sequence"/>
</dbReference>
<name>A0A2N3L3L4_9PROT</name>
<evidence type="ECO:0000313" key="2">
    <source>
        <dbReference type="EMBL" id="PKR57280.1"/>
    </source>
</evidence>
<comment type="caution">
    <text evidence="2">The sequence shown here is derived from an EMBL/GenBank/DDBJ whole genome shotgun (WGS) entry which is preliminary data.</text>
</comment>
<keyword evidence="3" id="KW-1185">Reference proteome</keyword>
<proteinExistence type="predicted"/>
<feature type="compositionally biased region" description="Polar residues" evidence="1">
    <location>
        <begin position="135"/>
        <end position="150"/>
    </location>
</feature>
<gene>
    <name evidence="2" type="ORF">COO92_15080</name>
</gene>
<evidence type="ECO:0000256" key="1">
    <source>
        <dbReference type="SAM" id="MobiDB-lite"/>
    </source>
</evidence>
<dbReference type="RefSeq" id="WP_101303423.1">
    <property type="nucleotide sequence ID" value="NZ_NXGX01000006.1"/>
</dbReference>
<protein>
    <submittedName>
        <fullName evidence="2">Uncharacterized protein</fullName>
    </submittedName>
</protein>
<evidence type="ECO:0000313" key="3">
    <source>
        <dbReference type="Proteomes" id="UP000233332"/>
    </source>
</evidence>
<accession>A0A2N3L3L4</accession>
<feature type="region of interest" description="Disordered" evidence="1">
    <location>
        <begin position="131"/>
        <end position="179"/>
    </location>
</feature>
<dbReference type="EMBL" id="NXGX01000006">
    <property type="protein sequence ID" value="PKR57280.1"/>
    <property type="molecule type" value="Genomic_DNA"/>
</dbReference>
<dbReference type="AlphaFoldDB" id="A0A2N3L3L4"/>
<sequence>MALDPSLVSGLQTAQKGIVLVIRDLQKRPDYSKQPDFKTYVTRFNAYNQALLNALAQSTLSSDMREALVTQSKNDVLPDIEKLIHDNIAQSQMGQLNTNQTISAPLALEQNKTLSAEQADIQSLNALLSVDDTTDTNPEQPNTQPNSNEGSPEPQTRPDDTTDPETPPPRPYAPEIIPETEVISRFSEWARSLGGEDTDAA</sequence>
<reference evidence="2 3" key="1">
    <citation type="submission" date="2017-09" db="EMBL/GenBank/DDBJ databases">
        <title>Biodiversity and function of Thalassospira species in the particle-attached aromatic-hydrocarbon-degrading consortia from the surface seawater of the China South Sea.</title>
        <authorList>
            <person name="Dong C."/>
            <person name="Lai Q."/>
            <person name="Shao Z."/>
        </authorList>
    </citation>
    <scope>NUCLEOTIDE SEQUENCE [LARGE SCALE GENOMIC DNA]</scope>
    <source>
        <strain evidence="2 3">139Z-12</strain>
    </source>
</reference>